<reference evidence="6 7" key="1">
    <citation type="journal article" date="2009" name="Int. J. Syst. Evol. Microbiol.">
        <title>Transfer of Teichococcus ludipueritiae and Muricoccus roseus to the genus Roseomonas, as Roseomonas ludipueritiae comb. nov. and Roseomonas rosea comb. nov., respectively, and emended description of the genus Roseomonas.</title>
        <authorList>
            <person name="Sanchez-Porro C."/>
            <person name="Gallego V."/>
            <person name="Busse H.J."/>
            <person name="Kampfer P."/>
            <person name="Ventosa A."/>
        </authorList>
    </citation>
    <scope>NUCLEOTIDE SEQUENCE [LARGE SCALE GENOMIC DNA]</scope>
    <source>
        <strain evidence="6 7">DSM 14915</strain>
    </source>
</reference>
<dbReference type="SUPFAM" id="SSF53850">
    <property type="entry name" value="Periplasmic binding protein-like II"/>
    <property type="match status" value="1"/>
</dbReference>
<evidence type="ECO:0000259" key="5">
    <source>
        <dbReference type="PROSITE" id="PS50931"/>
    </source>
</evidence>
<proteinExistence type="inferred from homology"/>
<dbReference type="Pfam" id="PF03466">
    <property type="entry name" value="LysR_substrate"/>
    <property type="match status" value="1"/>
</dbReference>
<dbReference type="Pfam" id="PF00126">
    <property type="entry name" value="HTH_1"/>
    <property type="match status" value="1"/>
</dbReference>
<name>A0ABR7R1M4_9PROT</name>
<dbReference type="EMBL" id="JACTUZ010000002">
    <property type="protein sequence ID" value="MBC9175630.1"/>
    <property type="molecule type" value="Genomic_DNA"/>
</dbReference>
<gene>
    <name evidence="6" type="ORF">IBL25_01550</name>
</gene>
<dbReference type="InterPro" id="IPR036388">
    <property type="entry name" value="WH-like_DNA-bd_sf"/>
</dbReference>
<protein>
    <submittedName>
        <fullName evidence="6">LysR family transcriptional regulator</fullName>
    </submittedName>
</protein>
<dbReference type="InterPro" id="IPR036390">
    <property type="entry name" value="WH_DNA-bd_sf"/>
</dbReference>
<evidence type="ECO:0000313" key="6">
    <source>
        <dbReference type="EMBL" id="MBC9175630.1"/>
    </source>
</evidence>
<comment type="similarity">
    <text evidence="1">Belongs to the LysR transcriptional regulatory family.</text>
</comment>
<dbReference type="PANTHER" id="PTHR30419">
    <property type="entry name" value="HTH-TYPE TRANSCRIPTIONAL REGULATOR YBHD"/>
    <property type="match status" value="1"/>
</dbReference>
<dbReference type="PANTHER" id="PTHR30419:SF8">
    <property type="entry name" value="NITROGEN ASSIMILATION TRANSCRIPTIONAL ACTIVATOR-RELATED"/>
    <property type="match status" value="1"/>
</dbReference>
<dbReference type="InterPro" id="IPR000847">
    <property type="entry name" value="LysR_HTH_N"/>
</dbReference>
<evidence type="ECO:0000256" key="1">
    <source>
        <dbReference type="ARBA" id="ARBA00009437"/>
    </source>
</evidence>
<keyword evidence="4" id="KW-0804">Transcription</keyword>
<organism evidence="6 7">
    <name type="scientific">Pseudoroseomonas ludipueritiae</name>
    <dbReference type="NCBI Taxonomy" id="198093"/>
    <lineage>
        <taxon>Bacteria</taxon>
        <taxon>Pseudomonadati</taxon>
        <taxon>Pseudomonadota</taxon>
        <taxon>Alphaproteobacteria</taxon>
        <taxon>Acetobacterales</taxon>
        <taxon>Acetobacteraceae</taxon>
        <taxon>Pseudoroseomonas</taxon>
    </lineage>
</organism>
<keyword evidence="7" id="KW-1185">Reference proteome</keyword>
<comment type="caution">
    <text evidence="6">The sequence shown here is derived from an EMBL/GenBank/DDBJ whole genome shotgun (WGS) entry which is preliminary data.</text>
</comment>
<evidence type="ECO:0000256" key="4">
    <source>
        <dbReference type="ARBA" id="ARBA00023163"/>
    </source>
</evidence>
<sequence>MLDERRAEAVHCVVRCGGVRAAAEVMKVDPAVISRYLAKAAAEVGLPLFERRGRSLFPTPAALAIRDYFEERQQSAASLTTRLGAIRGLQAGVVRMGVGEGYLNDFVSHPVHAFLAAHPGVRVQVEALSVDAIISGLSEGQLDIGLAYNPSPASKLKLWARRPVPVGLVAAAGHPLLRLPRSLTLRDVIAHPVGLLLPGFGLRKLVQSAEYLEGIKIEPSFETNSLSALRSYLLSGSGVTFLARSSVQRECASGILGCARLKEDLFEKSEVHLFTQDGIRLMPAVERLLKLVAHHLRRNAASLVPAH</sequence>
<dbReference type="Proteomes" id="UP000603940">
    <property type="component" value="Unassembled WGS sequence"/>
</dbReference>
<accession>A0ABR7R1M4</accession>
<dbReference type="InterPro" id="IPR005119">
    <property type="entry name" value="LysR_subst-bd"/>
</dbReference>
<dbReference type="Gene3D" id="3.40.190.290">
    <property type="match status" value="1"/>
</dbReference>
<dbReference type="PROSITE" id="PS50931">
    <property type="entry name" value="HTH_LYSR"/>
    <property type="match status" value="1"/>
</dbReference>
<keyword evidence="3" id="KW-0238">DNA-binding</keyword>
<evidence type="ECO:0000256" key="2">
    <source>
        <dbReference type="ARBA" id="ARBA00023015"/>
    </source>
</evidence>
<evidence type="ECO:0000313" key="7">
    <source>
        <dbReference type="Proteomes" id="UP000603940"/>
    </source>
</evidence>
<dbReference type="RefSeq" id="WP_187776792.1">
    <property type="nucleotide sequence ID" value="NZ_JACTUZ010000002.1"/>
</dbReference>
<feature type="domain" description="HTH lysR-type" evidence="5">
    <location>
        <begin position="2"/>
        <end position="59"/>
    </location>
</feature>
<evidence type="ECO:0000256" key="3">
    <source>
        <dbReference type="ARBA" id="ARBA00023125"/>
    </source>
</evidence>
<keyword evidence="2" id="KW-0805">Transcription regulation</keyword>
<dbReference type="SUPFAM" id="SSF46785">
    <property type="entry name" value="Winged helix' DNA-binding domain"/>
    <property type="match status" value="1"/>
</dbReference>
<dbReference type="InterPro" id="IPR050950">
    <property type="entry name" value="HTH-type_LysR_regulators"/>
</dbReference>
<dbReference type="Gene3D" id="1.10.10.10">
    <property type="entry name" value="Winged helix-like DNA-binding domain superfamily/Winged helix DNA-binding domain"/>
    <property type="match status" value="1"/>
</dbReference>